<dbReference type="FunFam" id="1.20.1250.20:FF:000055">
    <property type="entry name" value="Facilitated trehalose transporter Tret1-2 homolog"/>
    <property type="match status" value="1"/>
</dbReference>
<accession>A0A8K0DFB8</accession>
<feature type="transmembrane region" description="Helical" evidence="9">
    <location>
        <begin position="257"/>
        <end position="279"/>
    </location>
</feature>
<proteinExistence type="inferred from homology"/>
<sequence length="637" mass="69104">MEKNIQTKSFSKQGKRLPQYITAGSVCLGSLAAGTVLGWTGNITEELKSGKFNNIEINDSDLKWIGSCATLGAMIMCFPTGIMCDKLGRKLALLLLTIPFVAGWLLIAFANSVLMIYIGRFITGMATGAFLVSGPLYTSEIAEKAVRGALVILSALVSLGIMIAYITGYLADPKLHTIIVAILPLVFAITFLFQPETPVYDMKQGKEDQARANLIRLRGSSYDINAELGEIKAAIEEDKKNPTSLMNSIKKRSTRKAAIISFGLMLFQQAGGINAVIFYTSNIFESSGAEINAKIATIVIGAVQVISTFISFLIVDKFGRRILLLGSALLMAMGLLILGIFFSLSERSLLPPSSLTNLGFMPLLGLTLFIITYCLGFGPLPWVMAAELFPPEIKSVAVAAAGMFNWFIAFLITNFYFDLKEAIGGDVAFYMFSVICLIGTVFVFFVVPETKGKPDLDTFICDGINNIRNGPPNENPGATTKTKLSFNVLCFACNSPQQIHTNFCGKISETSFYSNDQKSAKTTNSVVKHKCDSQTLILNASRCPKKLSTLLVFDDLRVSNVVLGRNQARFETALGFAVRLFFRERVQSEGLDSVENVYCPLVVLFSAITLSRASRIVTAAVMIFICVGKGGEGGNGG</sequence>
<dbReference type="PROSITE" id="PS00217">
    <property type="entry name" value="SUGAR_TRANSPORT_2"/>
    <property type="match status" value="1"/>
</dbReference>
<evidence type="ECO:0000256" key="9">
    <source>
        <dbReference type="SAM" id="Phobius"/>
    </source>
</evidence>
<keyword evidence="6" id="KW-0325">Glycoprotein</keyword>
<dbReference type="GO" id="GO:0051119">
    <property type="term" value="F:sugar transmembrane transporter activity"/>
    <property type="evidence" value="ECO:0007669"/>
    <property type="project" value="InterPro"/>
</dbReference>
<protein>
    <recommendedName>
        <fullName evidence="10">Major facilitator superfamily (MFS) profile domain-containing protein</fullName>
    </recommendedName>
</protein>
<evidence type="ECO:0000256" key="1">
    <source>
        <dbReference type="ARBA" id="ARBA00004651"/>
    </source>
</evidence>
<dbReference type="PANTHER" id="PTHR48021">
    <property type="match status" value="1"/>
</dbReference>
<dbReference type="AlphaFoldDB" id="A0A8K0DFB8"/>
<reference evidence="11" key="1">
    <citation type="submission" date="2019-08" db="EMBL/GenBank/DDBJ databases">
        <title>The genome of the North American firefly Photinus pyralis.</title>
        <authorList>
            <consortium name="Photinus pyralis genome working group"/>
            <person name="Fallon T.R."/>
            <person name="Sander Lower S.E."/>
            <person name="Weng J.-K."/>
        </authorList>
    </citation>
    <scope>NUCLEOTIDE SEQUENCE</scope>
    <source>
        <strain evidence="11">TRF0915ILg1</strain>
        <tissue evidence="11">Whole body</tissue>
    </source>
</reference>
<feature type="transmembrane region" description="Helical" evidence="9">
    <location>
        <begin position="322"/>
        <end position="343"/>
    </location>
</feature>
<dbReference type="GO" id="GO:0005886">
    <property type="term" value="C:plasma membrane"/>
    <property type="evidence" value="ECO:0007669"/>
    <property type="project" value="UniProtKB-SubCell"/>
</dbReference>
<gene>
    <name evidence="11" type="ORF">ILUMI_00921</name>
</gene>
<keyword evidence="5 9" id="KW-0472">Membrane</keyword>
<dbReference type="OrthoDB" id="6612291at2759"/>
<keyword evidence="3 9" id="KW-0812">Transmembrane</keyword>
<comment type="subcellular location">
    <subcellularLocation>
        <location evidence="1">Cell membrane</location>
        <topology evidence="1">Multi-pass membrane protein</topology>
    </subcellularLocation>
</comment>
<evidence type="ECO:0000313" key="11">
    <source>
        <dbReference type="EMBL" id="KAF2905255.1"/>
    </source>
</evidence>
<dbReference type="PROSITE" id="PS00216">
    <property type="entry name" value="SUGAR_TRANSPORT_1"/>
    <property type="match status" value="1"/>
</dbReference>
<evidence type="ECO:0000256" key="2">
    <source>
        <dbReference type="ARBA" id="ARBA00022475"/>
    </source>
</evidence>
<dbReference type="InterPro" id="IPR003663">
    <property type="entry name" value="Sugar/inositol_transpt"/>
</dbReference>
<dbReference type="InterPro" id="IPR050549">
    <property type="entry name" value="MFS_Trehalose_Transporter"/>
</dbReference>
<feature type="transmembrane region" description="Helical" evidence="9">
    <location>
        <begin position="429"/>
        <end position="447"/>
    </location>
</feature>
<evidence type="ECO:0000256" key="5">
    <source>
        <dbReference type="ARBA" id="ARBA00023136"/>
    </source>
</evidence>
<keyword evidence="4 9" id="KW-1133">Transmembrane helix</keyword>
<dbReference type="InterPro" id="IPR005829">
    <property type="entry name" value="Sugar_transporter_CS"/>
</dbReference>
<comment type="similarity">
    <text evidence="7">Belongs to the major facilitator superfamily. Sugar transporter (TC 2.A.1.1) family. Trehalose transporter subfamily.</text>
</comment>
<feature type="transmembrane region" description="Helical" evidence="9">
    <location>
        <begin position="291"/>
        <end position="315"/>
    </location>
</feature>
<evidence type="ECO:0000256" key="6">
    <source>
        <dbReference type="ARBA" id="ARBA00023180"/>
    </source>
</evidence>
<keyword evidence="2" id="KW-1003">Cell membrane</keyword>
<feature type="transmembrane region" description="Helical" evidence="9">
    <location>
        <begin position="175"/>
        <end position="193"/>
    </location>
</feature>
<dbReference type="PANTHER" id="PTHR48021:SF1">
    <property type="entry name" value="GH07001P-RELATED"/>
    <property type="match status" value="1"/>
</dbReference>
<evidence type="ECO:0000256" key="8">
    <source>
        <dbReference type="RuleBase" id="RU003346"/>
    </source>
</evidence>
<name>A0A8K0DFB8_IGNLU</name>
<feature type="transmembrane region" description="Helical" evidence="9">
    <location>
        <begin position="363"/>
        <end position="384"/>
    </location>
</feature>
<evidence type="ECO:0000256" key="3">
    <source>
        <dbReference type="ARBA" id="ARBA00022692"/>
    </source>
</evidence>
<evidence type="ECO:0000313" key="12">
    <source>
        <dbReference type="Proteomes" id="UP000801492"/>
    </source>
</evidence>
<evidence type="ECO:0000256" key="7">
    <source>
        <dbReference type="ARBA" id="ARBA00024348"/>
    </source>
</evidence>
<dbReference type="Gene3D" id="1.20.1250.20">
    <property type="entry name" value="MFS general substrate transporter like domains"/>
    <property type="match status" value="1"/>
</dbReference>
<feature type="transmembrane region" description="Helical" evidence="9">
    <location>
        <begin position="20"/>
        <end position="44"/>
    </location>
</feature>
<feature type="transmembrane region" description="Helical" evidence="9">
    <location>
        <begin position="91"/>
        <end position="110"/>
    </location>
</feature>
<feature type="transmembrane region" description="Helical" evidence="9">
    <location>
        <begin position="116"/>
        <end position="137"/>
    </location>
</feature>
<dbReference type="PROSITE" id="PS50850">
    <property type="entry name" value="MFS"/>
    <property type="match status" value="1"/>
</dbReference>
<evidence type="ECO:0000256" key="4">
    <source>
        <dbReference type="ARBA" id="ARBA00022989"/>
    </source>
</evidence>
<feature type="transmembrane region" description="Helical" evidence="9">
    <location>
        <begin position="64"/>
        <end position="84"/>
    </location>
</feature>
<dbReference type="InterPro" id="IPR044775">
    <property type="entry name" value="MFS_ERD6/Tret1-like"/>
</dbReference>
<dbReference type="Pfam" id="PF00083">
    <property type="entry name" value="Sugar_tr"/>
    <property type="match status" value="1"/>
</dbReference>
<dbReference type="Proteomes" id="UP000801492">
    <property type="component" value="Unassembled WGS sequence"/>
</dbReference>
<dbReference type="NCBIfam" id="TIGR00879">
    <property type="entry name" value="SP"/>
    <property type="match status" value="1"/>
</dbReference>
<comment type="caution">
    <text evidence="11">The sequence shown here is derived from an EMBL/GenBank/DDBJ whole genome shotgun (WGS) entry which is preliminary data.</text>
</comment>
<dbReference type="InterPro" id="IPR020846">
    <property type="entry name" value="MFS_dom"/>
</dbReference>
<keyword evidence="12" id="KW-1185">Reference proteome</keyword>
<keyword evidence="8" id="KW-0813">Transport</keyword>
<dbReference type="InterPro" id="IPR005828">
    <property type="entry name" value="MFS_sugar_transport-like"/>
</dbReference>
<dbReference type="EMBL" id="VTPC01000576">
    <property type="protein sequence ID" value="KAF2905255.1"/>
    <property type="molecule type" value="Genomic_DNA"/>
</dbReference>
<organism evidence="11 12">
    <name type="scientific">Ignelater luminosus</name>
    <name type="common">Cucubano</name>
    <name type="synonym">Pyrophorus luminosus</name>
    <dbReference type="NCBI Taxonomy" id="2038154"/>
    <lineage>
        <taxon>Eukaryota</taxon>
        <taxon>Metazoa</taxon>
        <taxon>Ecdysozoa</taxon>
        <taxon>Arthropoda</taxon>
        <taxon>Hexapoda</taxon>
        <taxon>Insecta</taxon>
        <taxon>Pterygota</taxon>
        <taxon>Neoptera</taxon>
        <taxon>Endopterygota</taxon>
        <taxon>Coleoptera</taxon>
        <taxon>Polyphaga</taxon>
        <taxon>Elateriformia</taxon>
        <taxon>Elateroidea</taxon>
        <taxon>Elateridae</taxon>
        <taxon>Agrypninae</taxon>
        <taxon>Pyrophorini</taxon>
        <taxon>Ignelater</taxon>
    </lineage>
</organism>
<evidence type="ECO:0000259" key="10">
    <source>
        <dbReference type="PROSITE" id="PS50850"/>
    </source>
</evidence>
<feature type="domain" description="Major facilitator superfamily (MFS) profile" evidence="10">
    <location>
        <begin position="22"/>
        <end position="451"/>
    </location>
</feature>
<feature type="transmembrane region" description="Helical" evidence="9">
    <location>
        <begin position="396"/>
        <end position="417"/>
    </location>
</feature>
<feature type="transmembrane region" description="Helical" evidence="9">
    <location>
        <begin position="149"/>
        <end position="169"/>
    </location>
</feature>
<dbReference type="SUPFAM" id="SSF103473">
    <property type="entry name" value="MFS general substrate transporter"/>
    <property type="match status" value="1"/>
</dbReference>
<dbReference type="CDD" id="cd17358">
    <property type="entry name" value="MFS_GLUT6_8_Class3_like"/>
    <property type="match status" value="1"/>
</dbReference>
<dbReference type="PRINTS" id="PR00171">
    <property type="entry name" value="SUGRTRNSPORT"/>
</dbReference>
<dbReference type="InterPro" id="IPR036259">
    <property type="entry name" value="MFS_trans_sf"/>
</dbReference>